<dbReference type="RefSeq" id="XP_002432069.1">
    <property type="nucleotide sequence ID" value="XM_002432024.1"/>
</dbReference>
<sequence>MTSSEAKSSKSVTYTIPKKMVNENVVVRKASFKCSTPNRAASQRISRKVVVPLSTVQALTFKFNELAQLEDGTKSKLSSSAVKNLLSGSGKSNHTIKVVICRKPSGASSKHNRSSDDVLLTRKISFKRFQEKNTRATFENVPSSRVRSTSVHDKITEFEDKKKKEINNSKRVLNVNNNNNNNTSRTMKMQVPKVLVDIDLDGDNNNCVVNHNKNIKKSESEGIQNAEIVKNSENSFSVRTAICLFEKNSKNNFYSEKNYVSEKLSRPASKTFADDDDQGKEQVFEIKSKPVAAIKPILKKPDSKTTRKTKLLPNDSLNRKRYVQMKRESVGRGEENDLKMDDDDDGGGGDQSNSEKENDEGIESVDGGHSINDKSVVVVSDEGNKKYTNDSSLHKQIRGSNLTMVTTSEINLTEDEEKQEKNKTKGEDFENVHQQNRIPNSSFLWSKKDGVEIYVEKPQMINRLDLPLPVPPENYVPTFFNENEYALYDDVLLPKKTDKGEKKEKFEKINGEDEDEDENDNEYENEETYDDVGEPYWTNNNKNKTNNTYGNEKIIQNDVIEKNKLNKMSVYDNNNKKNGMLYLYDDGEGENYQYISDINEIIKNENELELYQYIENNKEDGNIYEDIQSIKSTTTTTTTTTTTKSINTKDKTKDIYEDINNCYTINTDNNDDFINNCYESVYNGIYSTNHNNNNESHEGYIKSDLSDTSNNSGKTGSSYEKSNSLYGMSGGNATTAAGGGGGGIRTTTPDHRLSMGDLNNCPENSGYHMTLFGSACPNSETSQSNSDEWIEVSESESEETYYLMQERPRKCKIGNNSWYQKDRKKWKKLQRKSNFNQEKCFVWFPSNQPISIIFALNLKEKKKSKKPQIFDHLLREFDLKRMKTDGNKKVVILVGVTL</sequence>
<feature type="compositionally biased region" description="Polar residues" evidence="1">
    <location>
        <begin position="706"/>
        <end position="726"/>
    </location>
</feature>
<proteinExistence type="predicted"/>
<feature type="region of interest" description="Disordered" evidence="1">
    <location>
        <begin position="296"/>
        <end position="373"/>
    </location>
</feature>
<organism>
    <name type="scientific">Pediculus humanus subsp. corporis</name>
    <name type="common">Body louse</name>
    <dbReference type="NCBI Taxonomy" id="121224"/>
    <lineage>
        <taxon>Eukaryota</taxon>
        <taxon>Metazoa</taxon>
        <taxon>Ecdysozoa</taxon>
        <taxon>Arthropoda</taxon>
        <taxon>Hexapoda</taxon>
        <taxon>Insecta</taxon>
        <taxon>Pterygota</taxon>
        <taxon>Neoptera</taxon>
        <taxon>Paraneoptera</taxon>
        <taxon>Psocodea</taxon>
        <taxon>Troctomorpha</taxon>
        <taxon>Phthiraptera</taxon>
        <taxon>Anoplura</taxon>
        <taxon>Pediculidae</taxon>
        <taxon>Pediculus</taxon>
    </lineage>
</organism>
<reference evidence="2" key="1">
    <citation type="submission" date="2007-04" db="EMBL/GenBank/DDBJ databases">
        <title>Annotation of Pediculus humanus corporis strain USDA.</title>
        <authorList>
            <person name="Kirkness E."/>
            <person name="Hannick L."/>
            <person name="Hass B."/>
            <person name="Bruggner R."/>
            <person name="Lawson D."/>
            <person name="Bidwell S."/>
            <person name="Joardar V."/>
            <person name="Caler E."/>
            <person name="Walenz B."/>
            <person name="Inman J."/>
            <person name="Schobel S."/>
            <person name="Galinsky K."/>
            <person name="Amedeo P."/>
            <person name="Strausberg R."/>
        </authorList>
    </citation>
    <scope>NUCLEOTIDE SEQUENCE</scope>
    <source>
        <strain evidence="2">USDA</strain>
    </source>
</reference>
<evidence type="ECO:0000313" key="4">
    <source>
        <dbReference type="Proteomes" id="UP000009046"/>
    </source>
</evidence>
<name>E0W125_PEDHC</name>
<dbReference type="HOGENOM" id="CLU_322459_0_0_1"/>
<dbReference type="CTD" id="8234851"/>
<dbReference type="GeneID" id="8234851"/>
<feature type="compositionally biased region" description="Basic and acidic residues" evidence="1">
    <location>
        <begin position="418"/>
        <end position="430"/>
    </location>
</feature>
<dbReference type="EnsemblMetazoa" id="PHUM568440-RA">
    <property type="protein sequence ID" value="PHUM568440-PA"/>
    <property type="gene ID" value="PHUM568440"/>
</dbReference>
<dbReference type="AlphaFoldDB" id="E0W125"/>
<feature type="compositionally biased region" description="Acidic residues" evidence="1">
    <location>
        <begin position="512"/>
        <end position="533"/>
    </location>
</feature>
<dbReference type="InParanoid" id="E0W125"/>
<keyword evidence="4" id="KW-1185">Reference proteome</keyword>
<gene>
    <name evidence="3" type="primary">8234851</name>
    <name evidence="2" type="ORF">Phum_PHUM568440</name>
</gene>
<dbReference type="VEuPathDB" id="VectorBase:PHUM568440"/>
<protein>
    <submittedName>
        <fullName evidence="2 3">Asparagine-rich protein, putative</fullName>
    </submittedName>
</protein>
<dbReference type="Proteomes" id="UP000009046">
    <property type="component" value="Unassembled WGS sequence"/>
</dbReference>
<evidence type="ECO:0000313" key="2">
    <source>
        <dbReference type="EMBL" id="EEB19331.1"/>
    </source>
</evidence>
<dbReference type="KEGG" id="phu:Phum_PHUM568440"/>
<evidence type="ECO:0000313" key="3">
    <source>
        <dbReference type="EnsemblMetazoa" id="PHUM568440-PA"/>
    </source>
</evidence>
<reference evidence="2" key="2">
    <citation type="submission" date="2007-04" db="EMBL/GenBank/DDBJ databases">
        <title>The genome of the human body louse.</title>
        <authorList>
            <consortium name="The Human Body Louse Genome Consortium"/>
            <person name="Kirkness E."/>
            <person name="Walenz B."/>
            <person name="Hass B."/>
            <person name="Bruggner R."/>
            <person name="Strausberg R."/>
        </authorList>
    </citation>
    <scope>NUCLEOTIDE SEQUENCE</scope>
    <source>
        <strain evidence="2">USDA</strain>
    </source>
</reference>
<accession>E0W125</accession>
<feature type="compositionally biased region" description="Basic and acidic residues" evidence="1">
    <location>
        <begin position="500"/>
        <end position="511"/>
    </location>
</feature>
<dbReference type="EMBL" id="AAZO01006901">
    <property type="status" value="NOT_ANNOTATED_CDS"/>
    <property type="molecule type" value="Genomic_DNA"/>
</dbReference>
<feature type="region of interest" description="Disordered" evidence="1">
    <location>
        <begin position="411"/>
        <end position="430"/>
    </location>
</feature>
<evidence type="ECO:0000256" key="1">
    <source>
        <dbReference type="SAM" id="MobiDB-lite"/>
    </source>
</evidence>
<dbReference type="EMBL" id="DS235865">
    <property type="protein sequence ID" value="EEB19331.1"/>
    <property type="molecule type" value="Genomic_DNA"/>
</dbReference>
<feature type="compositionally biased region" description="Basic and acidic residues" evidence="1">
    <location>
        <begin position="325"/>
        <end position="339"/>
    </location>
</feature>
<reference evidence="3" key="3">
    <citation type="submission" date="2020-05" db="UniProtKB">
        <authorList>
            <consortium name="EnsemblMetazoa"/>
        </authorList>
    </citation>
    <scope>IDENTIFICATION</scope>
    <source>
        <strain evidence="3">USDA</strain>
    </source>
</reference>
<feature type="region of interest" description="Disordered" evidence="1">
    <location>
        <begin position="697"/>
        <end position="726"/>
    </location>
</feature>
<feature type="region of interest" description="Disordered" evidence="1">
    <location>
        <begin position="500"/>
        <end position="549"/>
    </location>
</feature>
<feature type="compositionally biased region" description="Low complexity" evidence="1">
    <location>
        <begin position="538"/>
        <end position="548"/>
    </location>
</feature>